<dbReference type="AlphaFoldDB" id="A0AAE3HDX1"/>
<gene>
    <name evidence="6" type="ORF">NSA47_07185</name>
</gene>
<evidence type="ECO:0000256" key="4">
    <source>
        <dbReference type="RuleBase" id="RU362039"/>
    </source>
</evidence>
<feature type="domain" description="Calcineurin-like phosphoesterase" evidence="5">
    <location>
        <begin position="1"/>
        <end position="146"/>
    </location>
</feature>
<keyword evidence="3" id="KW-0378">Hydrolase</keyword>
<dbReference type="Gene3D" id="3.60.21.10">
    <property type="match status" value="1"/>
</dbReference>
<reference evidence="6" key="1">
    <citation type="submission" date="2022-07" db="EMBL/GenBank/DDBJ databases">
        <title>Enhanced cultured diversity of the mouse gut microbiota enables custom-made synthetic communities.</title>
        <authorList>
            <person name="Afrizal A."/>
        </authorList>
    </citation>
    <scope>NUCLEOTIDE SEQUENCE</scope>
    <source>
        <strain evidence="6">DSM 28593</strain>
    </source>
</reference>
<name>A0AAE3HDX1_9FIRM</name>
<dbReference type="CDD" id="cd00841">
    <property type="entry name" value="MPP_YfcE"/>
    <property type="match status" value="1"/>
</dbReference>
<dbReference type="RefSeq" id="WP_257530442.1">
    <property type="nucleotide sequence ID" value="NZ_JANKAS010000005.1"/>
</dbReference>
<dbReference type="PROSITE" id="PS01269">
    <property type="entry name" value="UPF0025"/>
    <property type="match status" value="1"/>
</dbReference>
<dbReference type="InterPro" id="IPR041802">
    <property type="entry name" value="MPP_YfcE"/>
</dbReference>
<evidence type="ECO:0000259" key="5">
    <source>
        <dbReference type="Pfam" id="PF12850"/>
    </source>
</evidence>
<organism evidence="6 7">
    <name type="scientific">Irregularibacter muris</name>
    <dbReference type="NCBI Taxonomy" id="1796619"/>
    <lineage>
        <taxon>Bacteria</taxon>
        <taxon>Bacillati</taxon>
        <taxon>Bacillota</taxon>
        <taxon>Clostridia</taxon>
        <taxon>Eubacteriales</taxon>
        <taxon>Eubacteriaceae</taxon>
        <taxon>Irregularibacter</taxon>
    </lineage>
</organism>
<dbReference type="Pfam" id="PF12850">
    <property type="entry name" value="Metallophos_2"/>
    <property type="match status" value="1"/>
</dbReference>
<comment type="caution">
    <text evidence="6">The sequence shown here is derived from an EMBL/GenBank/DDBJ whole genome shotgun (WGS) entry which is preliminary data.</text>
</comment>
<accession>A0AAE3HDX1</accession>
<dbReference type="Proteomes" id="UP001205748">
    <property type="component" value="Unassembled WGS sequence"/>
</dbReference>
<sequence>MKIGVISDSHGNLTLAQQAIEKMGEVDLYIHLGDYIKDAQELFGRLNKTYIAVKGNCDLTDDEEEMVIELNGKKFFISHGHKYHIKYGYNNIYYKALEWDADVVLFGHTHMPVSIWYQGILFLNPGSTTYPRGVSNATYGIIEIEEGEIYPQIYEL</sequence>
<dbReference type="PANTHER" id="PTHR11124">
    <property type="entry name" value="VACUOLAR SORTING PROTEIN VPS29"/>
    <property type="match status" value="1"/>
</dbReference>
<dbReference type="InterPro" id="IPR029052">
    <property type="entry name" value="Metallo-depent_PP-like"/>
</dbReference>
<evidence type="ECO:0000256" key="1">
    <source>
        <dbReference type="ARBA" id="ARBA00008950"/>
    </source>
</evidence>
<comment type="cofactor">
    <cofactor evidence="4">
        <name>a divalent metal cation</name>
        <dbReference type="ChEBI" id="CHEBI:60240"/>
    </cofactor>
</comment>
<protein>
    <recommendedName>
        <fullName evidence="4">Phosphoesterase</fullName>
        <ecNumber evidence="4">3.1.4.-</ecNumber>
    </recommendedName>
</protein>
<comment type="similarity">
    <text evidence="1 4">Belongs to the metallophosphoesterase superfamily. YfcE family.</text>
</comment>
<dbReference type="GO" id="GO:0016787">
    <property type="term" value="F:hydrolase activity"/>
    <property type="evidence" value="ECO:0007669"/>
    <property type="project" value="UniProtKB-UniRule"/>
</dbReference>
<dbReference type="SUPFAM" id="SSF56300">
    <property type="entry name" value="Metallo-dependent phosphatases"/>
    <property type="match status" value="1"/>
</dbReference>
<evidence type="ECO:0000256" key="3">
    <source>
        <dbReference type="ARBA" id="ARBA00022801"/>
    </source>
</evidence>
<dbReference type="InterPro" id="IPR000979">
    <property type="entry name" value="Phosphodiesterase_MJ0936/Vps29"/>
</dbReference>
<evidence type="ECO:0000313" key="6">
    <source>
        <dbReference type="EMBL" id="MCR1898765.1"/>
    </source>
</evidence>
<evidence type="ECO:0000256" key="2">
    <source>
        <dbReference type="ARBA" id="ARBA00022723"/>
    </source>
</evidence>
<proteinExistence type="inferred from homology"/>
<dbReference type="EMBL" id="JANKAS010000005">
    <property type="protein sequence ID" value="MCR1898765.1"/>
    <property type="molecule type" value="Genomic_DNA"/>
</dbReference>
<evidence type="ECO:0000313" key="7">
    <source>
        <dbReference type="Proteomes" id="UP001205748"/>
    </source>
</evidence>
<keyword evidence="7" id="KW-1185">Reference proteome</keyword>
<dbReference type="NCBIfam" id="TIGR00040">
    <property type="entry name" value="yfcE"/>
    <property type="match status" value="1"/>
</dbReference>
<dbReference type="GO" id="GO:0046872">
    <property type="term" value="F:metal ion binding"/>
    <property type="evidence" value="ECO:0007669"/>
    <property type="project" value="UniProtKB-KW"/>
</dbReference>
<dbReference type="EC" id="3.1.4.-" evidence="4"/>
<dbReference type="InterPro" id="IPR020935">
    <property type="entry name" value="PdiEstase_YfcE_CS"/>
</dbReference>
<keyword evidence="2 4" id="KW-0479">Metal-binding</keyword>
<dbReference type="InterPro" id="IPR024654">
    <property type="entry name" value="Calcineurin-like_PHP_lpxH"/>
</dbReference>